<dbReference type="EMBL" id="BAAAHG010000036">
    <property type="protein sequence ID" value="GAA0921274.1"/>
    <property type="molecule type" value="Genomic_DNA"/>
</dbReference>
<name>A0ABN1P1J2_9ACTN</name>
<keyword evidence="2" id="KW-1185">Reference proteome</keyword>
<reference evidence="1 2" key="1">
    <citation type="journal article" date="2019" name="Int. J. Syst. Evol. Microbiol.">
        <title>The Global Catalogue of Microorganisms (GCM) 10K type strain sequencing project: providing services to taxonomists for standard genome sequencing and annotation.</title>
        <authorList>
            <consortium name="The Broad Institute Genomics Platform"/>
            <consortium name="The Broad Institute Genome Sequencing Center for Infectious Disease"/>
            <person name="Wu L."/>
            <person name="Ma J."/>
        </authorList>
    </citation>
    <scope>NUCLEOTIDE SEQUENCE [LARGE SCALE GENOMIC DNA]</scope>
    <source>
        <strain evidence="1 2">JCM 10673</strain>
    </source>
</reference>
<dbReference type="Pfam" id="PF11209">
    <property type="entry name" value="LmeA"/>
    <property type="match status" value="1"/>
</dbReference>
<evidence type="ECO:0000313" key="1">
    <source>
        <dbReference type="EMBL" id="GAA0921274.1"/>
    </source>
</evidence>
<sequence>MRALRALLIVAVVLGLLFVAVDRIAVHFAEDQAADRLRTTENLASTPEVSINGFPFLTQVVSGELEDIKIGIKSYEAPTGKGEQTIRIDDLEASMKGVRFSGGYRSATASETTGTALIAYDQLLKAARSEPKQVFPGVTSQVVGLSDGGNGKIKVDVVSTVLGKEVPGTVLSSVTVRDDKVQVKAEGLPEFGGVQPAEDRIRSVTDFQQTIDRLPGGIKLDSVRVVKDGLEITVKGSNVRLAG</sequence>
<accession>A0ABN1P1J2</accession>
<comment type="caution">
    <text evidence="1">The sequence shown here is derived from an EMBL/GenBank/DDBJ whole genome shotgun (WGS) entry which is preliminary data.</text>
</comment>
<gene>
    <name evidence="1" type="ORF">GCM10009549_40330</name>
</gene>
<dbReference type="RefSeq" id="WP_344051758.1">
    <property type="nucleotide sequence ID" value="NZ_BAAAHG010000036.1"/>
</dbReference>
<protein>
    <submittedName>
        <fullName evidence="1">DUF2993 domain-containing protein</fullName>
    </submittedName>
</protein>
<dbReference type="InterPro" id="IPR021373">
    <property type="entry name" value="DUF2993"/>
</dbReference>
<evidence type="ECO:0000313" key="2">
    <source>
        <dbReference type="Proteomes" id="UP001501005"/>
    </source>
</evidence>
<organism evidence="1 2">
    <name type="scientific">Streptomyces thermoalcalitolerans</name>
    <dbReference type="NCBI Taxonomy" id="65605"/>
    <lineage>
        <taxon>Bacteria</taxon>
        <taxon>Bacillati</taxon>
        <taxon>Actinomycetota</taxon>
        <taxon>Actinomycetes</taxon>
        <taxon>Kitasatosporales</taxon>
        <taxon>Streptomycetaceae</taxon>
        <taxon>Streptomyces</taxon>
    </lineage>
</organism>
<dbReference type="Proteomes" id="UP001501005">
    <property type="component" value="Unassembled WGS sequence"/>
</dbReference>
<proteinExistence type="predicted"/>